<keyword evidence="2" id="KW-1185">Reference proteome</keyword>
<gene>
    <name evidence="1" type="ORF">A0J61_07534</name>
</gene>
<proteinExistence type="predicted"/>
<organism evidence="1 2">
    <name type="scientific">Choanephora cucurbitarum</name>
    <dbReference type="NCBI Taxonomy" id="101091"/>
    <lineage>
        <taxon>Eukaryota</taxon>
        <taxon>Fungi</taxon>
        <taxon>Fungi incertae sedis</taxon>
        <taxon>Mucoromycota</taxon>
        <taxon>Mucoromycotina</taxon>
        <taxon>Mucoromycetes</taxon>
        <taxon>Mucorales</taxon>
        <taxon>Mucorineae</taxon>
        <taxon>Choanephoraceae</taxon>
        <taxon>Choanephoroideae</taxon>
        <taxon>Choanephora</taxon>
    </lineage>
</organism>
<protein>
    <submittedName>
        <fullName evidence="1">Uncharacterized protein</fullName>
    </submittedName>
</protein>
<reference evidence="1 2" key="1">
    <citation type="submission" date="2016-03" db="EMBL/GenBank/DDBJ databases">
        <title>Choanephora cucurbitarum.</title>
        <authorList>
            <person name="Min B."/>
            <person name="Park H."/>
            <person name="Park J.-H."/>
            <person name="Shin H.-D."/>
            <person name="Choi I.-G."/>
        </authorList>
    </citation>
    <scope>NUCLEOTIDE SEQUENCE [LARGE SCALE GENOMIC DNA]</scope>
    <source>
        <strain evidence="1 2">KUS-F28377</strain>
    </source>
</reference>
<dbReference type="Proteomes" id="UP000093000">
    <property type="component" value="Unassembled WGS sequence"/>
</dbReference>
<evidence type="ECO:0000313" key="1">
    <source>
        <dbReference type="EMBL" id="OBZ84416.1"/>
    </source>
</evidence>
<dbReference type="EMBL" id="LUGH01000513">
    <property type="protein sequence ID" value="OBZ84416.1"/>
    <property type="molecule type" value="Genomic_DNA"/>
</dbReference>
<dbReference type="InParanoid" id="A0A1C7N6Z2"/>
<name>A0A1C7N6Z2_9FUNG</name>
<comment type="caution">
    <text evidence="1">The sequence shown here is derived from an EMBL/GenBank/DDBJ whole genome shotgun (WGS) entry which is preliminary data.</text>
</comment>
<sequence length="126" mass="14510">MRLSLKLDDMSSLEDIKKQKTKIEIIESLIRLLKVMRESINLNSETSVSKSTVPAVFDAIAQTGYVPTNLPYFQWKGYVVDRNHSIYSTPDECVREFENILNSYSLSVEGNWRRSLLITAPIQIIR</sequence>
<dbReference type="OrthoDB" id="2288643at2759"/>
<evidence type="ECO:0000313" key="2">
    <source>
        <dbReference type="Proteomes" id="UP000093000"/>
    </source>
</evidence>
<accession>A0A1C7N6Z2</accession>
<dbReference type="AlphaFoldDB" id="A0A1C7N6Z2"/>